<gene>
    <name evidence="7" type="ORF">BSAL_06805</name>
</gene>
<dbReference type="InterPro" id="IPR028926">
    <property type="entry name" value="CEP76-C2"/>
</dbReference>
<reference evidence="8" key="1">
    <citation type="submission" date="2015-09" db="EMBL/GenBank/DDBJ databases">
        <authorList>
            <consortium name="Pathogen Informatics"/>
        </authorList>
    </citation>
    <scope>NUCLEOTIDE SEQUENCE [LARGE SCALE GENOMIC DNA]</scope>
    <source>
        <strain evidence="8">Lake Konstanz</strain>
    </source>
</reference>
<dbReference type="AlphaFoldDB" id="A0A0S4JE49"/>
<name>A0A0S4JE49_BODSA</name>
<evidence type="ECO:0000259" key="3">
    <source>
        <dbReference type="Pfam" id="PF15627"/>
    </source>
</evidence>
<keyword evidence="8" id="KW-1185">Reference proteome</keyword>
<dbReference type="InterPro" id="IPR056288">
    <property type="entry name" value="CEP76_C"/>
</dbReference>
<dbReference type="InterPro" id="IPR056289">
    <property type="entry name" value="CEP76_N"/>
</dbReference>
<dbReference type="Pfam" id="PF24656">
    <property type="entry name" value="CEPT76_peptidase"/>
    <property type="match status" value="1"/>
</dbReference>
<dbReference type="Pfam" id="PF24652">
    <property type="entry name" value="CEP76_C"/>
    <property type="match status" value="1"/>
</dbReference>
<dbReference type="OrthoDB" id="5527234at2759"/>
<dbReference type="PANTHER" id="PTHR46436">
    <property type="entry name" value="CENTROSOMAL PROTEIN OF 76 KDA"/>
    <property type="match status" value="1"/>
</dbReference>
<evidence type="ECO:0000313" key="7">
    <source>
        <dbReference type="EMBL" id="CUG86637.1"/>
    </source>
</evidence>
<evidence type="ECO:0000256" key="2">
    <source>
        <dbReference type="ARBA" id="ARBA00022490"/>
    </source>
</evidence>
<feature type="domain" description="CEP76/DRC7 peptidase-like" evidence="6">
    <location>
        <begin position="370"/>
        <end position="491"/>
    </location>
</feature>
<dbReference type="Proteomes" id="UP000051952">
    <property type="component" value="Unassembled WGS sequence"/>
</dbReference>
<dbReference type="InterPro" id="IPR056290">
    <property type="entry name" value="CEPT76/DRC7_peptidase-like_dom"/>
</dbReference>
<feature type="domain" description="CEP76 N-terminal" evidence="5">
    <location>
        <begin position="28"/>
        <end position="85"/>
    </location>
</feature>
<evidence type="ECO:0000256" key="1">
    <source>
        <dbReference type="ARBA" id="ARBA00004300"/>
    </source>
</evidence>
<sequence length="656" mass="72191">MSSAPTAGGSAGAADAASPHIPADRIAEMRRAIHEHLLKANTFNDIRNIIDTYAADHPDFNPNNSDDVMRVIRERGVVQDLLGRLQQAPTSTTSQGISTKRLNVQGMRPGCRYLHVRVLQGRAFLDHLDVDPTFQRTHQMVVALHYGAQRFRCVPQPCSVDPLFDDDCLIQLDQGLEGGSAFNDVLEIATPLHVAVLREDCAMSRAQLLGENTIEWRKVLKSGFLSLSVELSGDNPGVPSGVLEMQFELLPGGPRRTEQEIAARLDVQRTAITAADREFLIYARRWWNEFQSMRPTHGERRVKVFAATNTGRMVPVTHYVSILQPDRVLDSPLAAARFVSLLALTKEEDTTLEVLQGGKGGPSQGGSAGDVWLAPFLFFSQRRGDICNHATLLCSLFLGFGLDAYCAVGTTMAGATTMFVVTRRKLGPSEYDVTFWDPSAGQRFTTSSSAHPYCTIGALFNHTSIFANVQNSDNAVTCKFDLDNEESWKSMHPLKLRLVPRHAPPPLLWIPLNTRVMELELEAALQSVVGQHRDSLGLPSRWDPDLAFILTQALTAYEHSRVQNLPAPDLGLFNQCVKGKIGDGRTFRGVPLNVAHVSERKVMASWTSSPAGKELLQLAGDDMRLAVRVKCFAFPEGVICTWVMLAASYRVNVAGA</sequence>
<protein>
    <submittedName>
        <fullName evidence="7">Uncharacterized protein</fullName>
    </submittedName>
</protein>
<dbReference type="PANTHER" id="PTHR46436:SF1">
    <property type="entry name" value="CENTROSOMAL PROTEIN OF 76 KDA"/>
    <property type="match status" value="1"/>
</dbReference>
<evidence type="ECO:0000259" key="4">
    <source>
        <dbReference type="Pfam" id="PF24652"/>
    </source>
</evidence>
<proteinExistence type="predicted"/>
<dbReference type="OMA" id="RRWWSEY"/>
<keyword evidence="2" id="KW-0963">Cytoplasm</keyword>
<comment type="subcellular location">
    <subcellularLocation>
        <location evidence="1">Cytoplasm</location>
        <location evidence="1">Cytoskeleton</location>
        <location evidence="1">Microtubule organizing center</location>
        <location evidence="1">Centrosome</location>
    </subcellularLocation>
</comment>
<dbReference type="InterPro" id="IPR052299">
    <property type="entry name" value="CEP76"/>
</dbReference>
<evidence type="ECO:0000259" key="5">
    <source>
        <dbReference type="Pfam" id="PF24654"/>
    </source>
</evidence>
<feature type="domain" description="CEP76 C2" evidence="3">
    <location>
        <begin position="111"/>
        <end position="251"/>
    </location>
</feature>
<accession>A0A0S4JE49</accession>
<feature type="domain" description="Centrosomal protein of 76 kDa C-terminal" evidence="4">
    <location>
        <begin position="513"/>
        <end position="650"/>
    </location>
</feature>
<evidence type="ECO:0000259" key="6">
    <source>
        <dbReference type="Pfam" id="PF24656"/>
    </source>
</evidence>
<dbReference type="Pfam" id="PF24654">
    <property type="entry name" value="CEP76_N"/>
    <property type="match status" value="1"/>
</dbReference>
<dbReference type="Pfam" id="PF15627">
    <property type="entry name" value="CEP76-C2"/>
    <property type="match status" value="1"/>
</dbReference>
<organism evidence="7 8">
    <name type="scientific">Bodo saltans</name>
    <name type="common">Flagellated protozoan</name>
    <dbReference type="NCBI Taxonomy" id="75058"/>
    <lineage>
        <taxon>Eukaryota</taxon>
        <taxon>Discoba</taxon>
        <taxon>Euglenozoa</taxon>
        <taxon>Kinetoplastea</taxon>
        <taxon>Metakinetoplastina</taxon>
        <taxon>Eubodonida</taxon>
        <taxon>Bodonidae</taxon>
        <taxon>Bodo</taxon>
    </lineage>
</organism>
<dbReference type="VEuPathDB" id="TriTrypDB:BSAL_06805"/>
<dbReference type="EMBL" id="CYKH01001348">
    <property type="protein sequence ID" value="CUG86637.1"/>
    <property type="molecule type" value="Genomic_DNA"/>
</dbReference>
<dbReference type="GO" id="GO:0005813">
    <property type="term" value="C:centrosome"/>
    <property type="evidence" value="ECO:0007669"/>
    <property type="project" value="UniProtKB-SubCell"/>
</dbReference>
<evidence type="ECO:0000313" key="8">
    <source>
        <dbReference type="Proteomes" id="UP000051952"/>
    </source>
</evidence>